<sequence>MLKMFSTQLAGLFKRIQDQELSIEEGARLLAQAAAGDGFVYIYGNSEMRAVLSEAIEGAEPFKKAKKWKGAAEIDSIKDMDRVLVFSRLSTDEDSVRCAKMLADRRVPFVAVSTAVAGATDDLTALADIHINLKLVKPLLPDEEGNRFGYPSAMAALFAYYGLKFIYEEILTEYEL</sequence>
<feature type="domain" description="DUF2529" evidence="1">
    <location>
        <begin position="1"/>
        <end position="171"/>
    </location>
</feature>
<dbReference type="Gene3D" id="3.40.50.10490">
    <property type="entry name" value="Glucose-6-phosphate isomerase like protein, domain 1"/>
    <property type="match status" value="1"/>
</dbReference>
<dbReference type="EMBL" id="PGVD01000047">
    <property type="protein sequence ID" value="PLR94523.1"/>
    <property type="molecule type" value="Genomic_DNA"/>
</dbReference>
<keyword evidence="5" id="KW-1185">Reference proteome</keyword>
<dbReference type="RefSeq" id="WP_101579376.1">
    <property type="nucleotide sequence ID" value="NZ_PGVA01000074.1"/>
</dbReference>
<protein>
    <submittedName>
        <fullName evidence="2">DUF2529 domain-containing protein</fullName>
    </submittedName>
</protein>
<comment type="caution">
    <text evidence="2">The sequence shown here is derived from an EMBL/GenBank/DDBJ whole genome shotgun (WGS) entry which is preliminary data.</text>
</comment>
<proteinExistence type="predicted"/>
<dbReference type="Pfam" id="PF10740">
    <property type="entry name" value="DUF2529"/>
    <property type="match status" value="1"/>
</dbReference>
<dbReference type="EMBL" id="PGVA01000074">
    <property type="protein sequence ID" value="PLR79770.1"/>
    <property type="molecule type" value="Genomic_DNA"/>
</dbReference>
<dbReference type="InterPro" id="IPR019676">
    <property type="entry name" value="DUF2529"/>
</dbReference>
<evidence type="ECO:0000313" key="2">
    <source>
        <dbReference type="EMBL" id="PLR79770.1"/>
    </source>
</evidence>
<gene>
    <name evidence="2" type="ORF">CU635_21270</name>
    <name evidence="3" type="ORF">CVD25_16430</name>
</gene>
<evidence type="ECO:0000313" key="5">
    <source>
        <dbReference type="Proteomes" id="UP000235114"/>
    </source>
</evidence>
<accession>A0A2N5GGE6</accession>
<dbReference type="AlphaFoldDB" id="A0A2N5GGE6"/>
<dbReference type="Proteomes" id="UP000235114">
    <property type="component" value="Unassembled WGS sequence"/>
</dbReference>
<evidence type="ECO:0000259" key="1">
    <source>
        <dbReference type="Pfam" id="PF10740"/>
    </source>
</evidence>
<evidence type="ECO:0000313" key="4">
    <source>
        <dbReference type="Proteomes" id="UP000234951"/>
    </source>
</evidence>
<name>A0A2N5GGE6_9BACI</name>
<reference evidence="2 4" key="1">
    <citation type="submission" date="2017-11" db="EMBL/GenBank/DDBJ databases">
        <title>Comparitive Functional Genomics of Dry Heat Resistant strains isolated from the Viking Spacecraft.</title>
        <authorList>
            <person name="Seuylemezian A."/>
            <person name="Cooper K."/>
            <person name="Vaishampayan P."/>
        </authorList>
    </citation>
    <scope>NUCLEOTIDE SEQUENCE [LARGE SCALE GENOMIC DNA]</scope>
    <source>
        <strain evidence="2 4">M4.6</strain>
    </source>
</reference>
<dbReference type="OrthoDB" id="2737584at2"/>
<organism evidence="2 4">
    <name type="scientific">Bacillus canaveralius</name>
    <dbReference type="NCBI Taxonomy" id="1403243"/>
    <lineage>
        <taxon>Bacteria</taxon>
        <taxon>Bacillati</taxon>
        <taxon>Bacillota</taxon>
        <taxon>Bacilli</taxon>
        <taxon>Bacillales</taxon>
        <taxon>Bacillaceae</taxon>
        <taxon>Bacillus</taxon>
    </lineage>
</organism>
<reference evidence="3 5" key="2">
    <citation type="submission" date="2017-12" db="EMBL/GenBank/DDBJ databases">
        <title>Comparative Functional Genomics of Dry Heat Resistant strains isolated from the Viking Spacecraft.</title>
        <authorList>
            <person name="Seuylemezian A."/>
            <person name="Cooper K."/>
            <person name="Vaishampayan P."/>
        </authorList>
    </citation>
    <scope>NUCLEOTIDE SEQUENCE [LARGE SCALE GENOMIC DNA]</scope>
    <source>
        <strain evidence="3 5">ATCC 29669</strain>
    </source>
</reference>
<evidence type="ECO:0000313" key="3">
    <source>
        <dbReference type="EMBL" id="PLR94523.1"/>
    </source>
</evidence>
<dbReference type="Proteomes" id="UP000234951">
    <property type="component" value="Unassembled WGS sequence"/>
</dbReference>